<gene>
    <name evidence="1" type="ORF">GCM10007989_39000</name>
</gene>
<reference evidence="1" key="2">
    <citation type="submission" date="2020-09" db="EMBL/GenBank/DDBJ databases">
        <authorList>
            <person name="Sun Q."/>
            <person name="Kim S."/>
        </authorList>
    </citation>
    <scope>NUCLEOTIDE SEQUENCE</scope>
    <source>
        <strain evidence="1">KCTC 32437</strain>
    </source>
</reference>
<organism evidence="1 2">
    <name type="scientific">Devosia pacifica</name>
    <dbReference type="NCBI Taxonomy" id="1335967"/>
    <lineage>
        <taxon>Bacteria</taxon>
        <taxon>Pseudomonadati</taxon>
        <taxon>Pseudomonadota</taxon>
        <taxon>Alphaproteobacteria</taxon>
        <taxon>Hyphomicrobiales</taxon>
        <taxon>Devosiaceae</taxon>
        <taxon>Devosia</taxon>
    </lineage>
</organism>
<protein>
    <submittedName>
        <fullName evidence="1">Uncharacterized protein</fullName>
    </submittedName>
</protein>
<accession>A0A918SHJ6</accession>
<sequence>MKVVDLPSAEELSENDLGDVAALDPVFAALVGAPVDQIVFVDVGANNDGRLAEAAAAVALEEQIAAADRATALIIPYLCNVDAVLAAARTIKRFQIALPSCVIVPCRGIDGGDRDVLNAGPTKSAMRLIASLEADTNHMILPRMRPRALQIQEALRLSPAAMASIDCAKVATIMQVTTSEIYSVRAQFKVQIARVHAEAVRVLKFPDF</sequence>
<dbReference type="EMBL" id="BMZE01000009">
    <property type="protein sequence ID" value="GHA39510.1"/>
    <property type="molecule type" value="Genomic_DNA"/>
</dbReference>
<evidence type="ECO:0000313" key="1">
    <source>
        <dbReference type="EMBL" id="GHA39510.1"/>
    </source>
</evidence>
<comment type="caution">
    <text evidence="1">The sequence shown here is derived from an EMBL/GenBank/DDBJ whole genome shotgun (WGS) entry which is preliminary data.</text>
</comment>
<dbReference type="AlphaFoldDB" id="A0A918SHJ6"/>
<name>A0A918SHJ6_9HYPH</name>
<dbReference type="Proteomes" id="UP000646579">
    <property type="component" value="Unassembled WGS sequence"/>
</dbReference>
<proteinExistence type="predicted"/>
<evidence type="ECO:0000313" key="2">
    <source>
        <dbReference type="Proteomes" id="UP000646579"/>
    </source>
</evidence>
<dbReference type="RefSeq" id="WP_189427487.1">
    <property type="nucleotide sequence ID" value="NZ_BMZE01000009.1"/>
</dbReference>
<keyword evidence="2" id="KW-1185">Reference proteome</keyword>
<reference evidence="1" key="1">
    <citation type="journal article" date="2014" name="Int. J. Syst. Evol. Microbiol.">
        <title>Complete genome sequence of Corynebacterium casei LMG S-19264T (=DSM 44701T), isolated from a smear-ripened cheese.</title>
        <authorList>
            <consortium name="US DOE Joint Genome Institute (JGI-PGF)"/>
            <person name="Walter F."/>
            <person name="Albersmeier A."/>
            <person name="Kalinowski J."/>
            <person name="Ruckert C."/>
        </authorList>
    </citation>
    <scope>NUCLEOTIDE SEQUENCE</scope>
    <source>
        <strain evidence="1">KCTC 32437</strain>
    </source>
</reference>